<evidence type="ECO:0000313" key="2">
    <source>
        <dbReference type="Proteomes" id="UP000009168"/>
    </source>
</evidence>
<reference evidence="2" key="1">
    <citation type="journal article" date="2006" name="PLoS Biol.">
        <title>Macronuclear genome sequence of the ciliate Tetrahymena thermophila, a model eukaryote.</title>
        <authorList>
            <person name="Eisen J.A."/>
            <person name="Coyne R.S."/>
            <person name="Wu M."/>
            <person name="Wu D."/>
            <person name="Thiagarajan M."/>
            <person name="Wortman J.R."/>
            <person name="Badger J.H."/>
            <person name="Ren Q."/>
            <person name="Amedeo P."/>
            <person name="Jones K.M."/>
            <person name="Tallon L.J."/>
            <person name="Delcher A.L."/>
            <person name="Salzberg S.L."/>
            <person name="Silva J.C."/>
            <person name="Haas B.J."/>
            <person name="Majoros W.H."/>
            <person name="Farzad M."/>
            <person name="Carlton J.M."/>
            <person name="Smith R.K. Jr."/>
            <person name="Garg J."/>
            <person name="Pearlman R.E."/>
            <person name="Karrer K.M."/>
            <person name="Sun L."/>
            <person name="Manning G."/>
            <person name="Elde N.C."/>
            <person name="Turkewitz A.P."/>
            <person name="Asai D.J."/>
            <person name="Wilkes D.E."/>
            <person name="Wang Y."/>
            <person name="Cai H."/>
            <person name="Collins K."/>
            <person name="Stewart B.A."/>
            <person name="Lee S.R."/>
            <person name="Wilamowska K."/>
            <person name="Weinberg Z."/>
            <person name="Ruzzo W.L."/>
            <person name="Wloga D."/>
            <person name="Gaertig J."/>
            <person name="Frankel J."/>
            <person name="Tsao C.-C."/>
            <person name="Gorovsky M.A."/>
            <person name="Keeling P.J."/>
            <person name="Waller R.F."/>
            <person name="Patron N.J."/>
            <person name="Cherry J.M."/>
            <person name="Stover N.A."/>
            <person name="Krieger C.J."/>
            <person name="del Toro C."/>
            <person name="Ryder H.F."/>
            <person name="Williamson S.C."/>
            <person name="Barbeau R.A."/>
            <person name="Hamilton E.P."/>
            <person name="Orias E."/>
        </authorList>
    </citation>
    <scope>NUCLEOTIDE SEQUENCE [LARGE SCALE GENOMIC DNA]</scope>
    <source>
        <strain evidence="2">SB210</strain>
    </source>
</reference>
<organism evidence="1 2">
    <name type="scientific">Tetrahymena thermophila (strain SB210)</name>
    <dbReference type="NCBI Taxonomy" id="312017"/>
    <lineage>
        <taxon>Eukaryota</taxon>
        <taxon>Sar</taxon>
        <taxon>Alveolata</taxon>
        <taxon>Ciliophora</taxon>
        <taxon>Intramacronucleata</taxon>
        <taxon>Oligohymenophorea</taxon>
        <taxon>Hymenostomatida</taxon>
        <taxon>Tetrahymenina</taxon>
        <taxon>Tetrahymenidae</taxon>
        <taxon>Tetrahymena</taxon>
    </lineage>
</organism>
<protein>
    <submittedName>
        <fullName evidence="1">Tetratricopeptide repeat protein</fullName>
    </submittedName>
</protein>
<dbReference type="Proteomes" id="UP000009168">
    <property type="component" value="Unassembled WGS sequence"/>
</dbReference>
<dbReference type="HOGENOM" id="CLU_257154_0_0_1"/>
<name>Q245R8_TETTS</name>
<dbReference type="GeneID" id="7837710"/>
<dbReference type="EMBL" id="GG662474">
    <property type="protein sequence ID" value="EAS03565.2"/>
    <property type="molecule type" value="Genomic_DNA"/>
</dbReference>
<dbReference type="AlphaFoldDB" id="Q245R8"/>
<sequence length="340" mass="39547">MVELQNNATKSMLYTAMEAQICTLSIQRDLMLKIMQGDIIINSKFRKPVLNIQRTYNQNEDPYLLSLYKNKASYLISSWIPDDQLTYQHQKDTLVQEELNQLSKDQLRNSSIIDFVQRASLFANRMSSNSQKAVKMIIESYYQAFSSDGMFFGTGANMTYQNFTDQPPCLQSKYHLDSRCQEFFIASLLKPQLIMAGYSPIKFNYNNNNQPLVAMGLCKKIYTPSNYNQFYYGFLNSNQSIFSIICNAVQLEQSQLDFQKLGNNDALRIIIDYKLLKVAYQSNVQMSPNTIYTLQDTYLKKLDLDQYLNKFNPNNYHIYGLDIIISYIAKEANNQYEYCI</sequence>
<accession>Q245R8</accession>
<dbReference type="KEGG" id="tet:TTHERM_00245820"/>
<evidence type="ECO:0000313" key="1">
    <source>
        <dbReference type="EMBL" id="EAS03565.2"/>
    </source>
</evidence>
<gene>
    <name evidence="1" type="ORF">TTHERM_00245820</name>
</gene>
<proteinExistence type="predicted"/>
<dbReference type="InParanoid" id="Q245R8"/>
<dbReference type="RefSeq" id="XP_001023810.2">
    <property type="nucleotide sequence ID" value="XM_001023810.2"/>
</dbReference>
<keyword evidence="2" id="KW-1185">Reference proteome</keyword>